<reference evidence="2 3" key="1">
    <citation type="submission" date="2019-10" db="EMBL/GenBank/DDBJ databases">
        <title>Alkaliphilus serpentinus sp. nov. and Alkaliphilus pronyensis sp. nov., two novel anaerobic alkaliphilic species isolated from the serpentinized-hosted hydrothermal field of the Prony Bay (New Caledonia).</title>
        <authorList>
            <person name="Postec A."/>
        </authorList>
    </citation>
    <scope>NUCLEOTIDE SEQUENCE [LARGE SCALE GENOMIC DNA]</scope>
    <source>
        <strain evidence="2 3">LacT</strain>
    </source>
</reference>
<evidence type="ECO:0000313" key="3">
    <source>
        <dbReference type="Proteomes" id="UP000465601"/>
    </source>
</evidence>
<feature type="domain" description="N-acetyltransferase" evidence="1">
    <location>
        <begin position="6"/>
        <end position="155"/>
    </location>
</feature>
<evidence type="ECO:0000259" key="1">
    <source>
        <dbReference type="PROSITE" id="PS51186"/>
    </source>
</evidence>
<keyword evidence="2" id="KW-0808">Transferase</keyword>
<dbReference type="RefSeq" id="WP_151865272.1">
    <property type="nucleotide sequence ID" value="NZ_WBZB01000013.1"/>
</dbReference>
<keyword evidence="3" id="KW-1185">Reference proteome</keyword>
<organism evidence="2 3">
    <name type="scientific">Alkaliphilus serpentinus</name>
    <dbReference type="NCBI Taxonomy" id="1482731"/>
    <lineage>
        <taxon>Bacteria</taxon>
        <taxon>Bacillati</taxon>
        <taxon>Bacillota</taxon>
        <taxon>Clostridia</taxon>
        <taxon>Peptostreptococcales</taxon>
        <taxon>Natronincolaceae</taxon>
        <taxon>Alkaliphilus</taxon>
    </lineage>
</organism>
<sequence length="155" mass="18503">MENFNVKIERVTKDNYHMFDDMVFWRINGVERRKEEKEKSRTIDFSYAYSQLQHQGFYAYAALVEGRYVGWITLMFTPKLGKWSTGVLYVDEVWTSPEYRRRGIAFSLMEKIKDVQKETGAKRIRLYTDNFPAVELYKKCGFKISAEEVVFMERS</sequence>
<dbReference type="InterPro" id="IPR000182">
    <property type="entry name" value="GNAT_dom"/>
</dbReference>
<dbReference type="PROSITE" id="PS51186">
    <property type="entry name" value="GNAT"/>
    <property type="match status" value="1"/>
</dbReference>
<dbReference type="Proteomes" id="UP000465601">
    <property type="component" value="Unassembled WGS sequence"/>
</dbReference>
<dbReference type="SUPFAM" id="SSF55729">
    <property type="entry name" value="Acyl-CoA N-acyltransferases (Nat)"/>
    <property type="match status" value="1"/>
</dbReference>
<name>A0A833HQ74_9FIRM</name>
<dbReference type="GO" id="GO:0016747">
    <property type="term" value="F:acyltransferase activity, transferring groups other than amino-acyl groups"/>
    <property type="evidence" value="ECO:0007669"/>
    <property type="project" value="InterPro"/>
</dbReference>
<comment type="caution">
    <text evidence="2">The sequence shown here is derived from an EMBL/GenBank/DDBJ whole genome shotgun (WGS) entry which is preliminary data.</text>
</comment>
<protein>
    <submittedName>
        <fullName evidence="2">GNAT family N-acetyltransferase</fullName>
    </submittedName>
</protein>
<dbReference type="Pfam" id="PF00583">
    <property type="entry name" value="Acetyltransf_1"/>
    <property type="match status" value="1"/>
</dbReference>
<proteinExistence type="predicted"/>
<accession>A0A833HQ74</accession>
<dbReference type="InterPro" id="IPR016181">
    <property type="entry name" value="Acyl_CoA_acyltransferase"/>
</dbReference>
<dbReference type="InterPro" id="IPR050276">
    <property type="entry name" value="MshD_Acetyltransferase"/>
</dbReference>
<dbReference type="AlphaFoldDB" id="A0A833HQ74"/>
<gene>
    <name evidence="2" type="ORF">F8153_05045</name>
</gene>
<dbReference type="PANTHER" id="PTHR43617">
    <property type="entry name" value="L-AMINO ACID N-ACETYLTRANSFERASE"/>
    <property type="match status" value="1"/>
</dbReference>
<dbReference type="OrthoDB" id="948250at2"/>
<evidence type="ECO:0000313" key="2">
    <source>
        <dbReference type="EMBL" id="KAB3531544.1"/>
    </source>
</evidence>
<dbReference type="CDD" id="cd04301">
    <property type="entry name" value="NAT_SF"/>
    <property type="match status" value="1"/>
</dbReference>
<dbReference type="EMBL" id="WBZB01000013">
    <property type="protein sequence ID" value="KAB3531544.1"/>
    <property type="molecule type" value="Genomic_DNA"/>
</dbReference>
<dbReference type="Gene3D" id="3.40.630.30">
    <property type="match status" value="1"/>
</dbReference>